<dbReference type="AlphaFoldDB" id="A0AAN9V9W4"/>
<comment type="caution">
    <text evidence="1">The sequence shown here is derived from an EMBL/GenBank/DDBJ whole genome shotgun (WGS) entry which is preliminary data.</text>
</comment>
<sequence>MDSTSAEQDAHTSIEVLETGHCTHTSDPAPHETSHTAYRTLYLVSFIPSRLFPAHWAMWVPDQIDNKGSLISVQGDPGTGFVHEILRNYDPKEDERRPWFKAIGEIEERLVQEPSEATRGVQGRSALEKVALSIPAPEKSLRSGSHKNKTATIVFQSQMESESMIPRS</sequence>
<accession>A0AAN9V9W4</accession>
<evidence type="ECO:0000313" key="2">
    <source>
        <dbReference type="Proteomes" id="UP001320420"/>
    </source>
</evidence>
<organism evidence="1 2">
    <name type="scientific">Diatrype stigma</name>
    <dbReference type="NCBI Taxonomy" id="117547"/>
    <lineage>
        <taxon>Eukaryota</taxon>
        <taxon>Fungi</taxon>
        <taxon>Dikarya</taxon>
        <taxon>Ascomycota</taxon>
        <taxon>Pezizomycotina</taxon>
        <taxon>Sordariomycetes</taxon>
        <taxon>Xylariomycetidae</taxon>
        <taxon>Xylariales</taxon>
        <taxon>Diatrypaceae</taxon>
        <taxon>Diatrype</taxon>
    </lineage>
</organism>
<keyword evidence="2" id="KW-1185">Reference proteome</keyword>
<dbReference type="InterPro" id="IPR046670">
    <property type="entry name" value="DUF6540"/>
</dbReference>
<dbReference type="Pfam" id="PF20174">
    <property type="entry name" value="DUF6540"/>
    <property type="match status" value="1"/>
</dbReference>
<dbReference type="Proteomes" id="UP001320420">
    <property type="component" value="Unassembled WGS sequence"/>
</dbReference>
<dbReference type="EMBL" id="JAKJXP020000008">
    <property type="protein sequence ID" value="KAK7756218.1"/>
    <property type="molecule type" value="Genomic_DNA"/>
</dbReference>
<protein>
    <submittedName>
        <fullName evidence="1">Uncharacterized protein</fullName>
    </submittedName>
</protein>
<reference evidence="1 2" key="1">
    <citation type="submission" date="2024-02" db="EMBL/GenBank/DDBJ databases">
        <title>De novo assembly and annotation of 12 fungi associated with fruit tree decline syndrome in Ontario, Canada.</title>
        <authorList>
            <person name="Sulman M."/>
            <person name="Ellouze W."/>
            <person name="Ilyukhin E."/>
        </authorList>
    </citation>
    <scope>NUCLEOTIDE SEQUENCE [LARGE SCALE GENOMIC DNA]</scope>
    <source>
        <strain evidence="1 2">M11/M66-122</strain>
    </source>
</reference>
<name>A0AAN9V9W4_9PEZI</name>
<gene>
    <name evidence="1" type="ORF">SLS62_001811</name>
</gene>
<proteinExistence type="predicted"/>
<evidence type="ECO:0000313" key="1">
    <source>
        <dbReference type="EMBL" id="KAK7756218.1"/>
    </source>
</evidence>